<evidence type="ECO:0000256" key="8">
    <source>
        <dbReference type="ARBA" id="ARBA00022833"/>
    </source>
</evidence>
<feature type="zinc finger region" description="C3H1-type" evidence="10">
    <location>
        <begin position="277"/>
        <end position="302"/>
    </location>
</feature>
<feature type="compositionally biased region" description="Polar residues" evidence="11">
    <location>
        <begin position="383"/>
        <end position="392"/>
    </location>
</feature>
<keyword evidence="5" id="KW-0255">Endonuclease</keyword>
<dbReference type="PANTHER" id="PTHR12876:SF10">
    <property type="entry name" value="ENDORIBONUCLEASE ZC3H12A"/>
    <property type="match status" value="1"/>
</dbReference>
<dbReference type="GO" id="GO:0005634">
    <property type="term" value="C:nucleus"/>
    <property type="evidence" value="ECO:0007669"/>
    <property type="project" value="TreeGrafter"/>
</dbReference>
<dbReference type="GO" id="GO:0004521">
    <property type="term" value="F:RNA endonuclease activity"/>
    <property type="evidence" value="ECO:0007669"/>
    <property type="project" value="TreeGrafter"/>
</dbReference>
<evidence type="ECO:0000256" key="2">
    <source>
        <dbReference type="ARBA" id="ARBA00010922"/>
    </source>
</evidence>
<dbReference type="GeneTree" id="ENSGT00940000155107"/>
<dbReference type="InParanoid" id="A0A3Q1FU19"/>
<dbReference type="Pfam" id="PF11977">
    <property type="entry name" value="RNase_Zc3h12a"/>
    <property type="match status" value="1"/>
</dbReference>
<dbReference type="InterPro" id="IPR040546">
    <property type="entry name" value="Rege-1_UBA-like"/>
</dbReference>
<keyword evidence="6 10" id="KW-0863">Zinc-finger</keyword>
<protein>
    <submittedName>
        <fullName evidence="13">Zinc finger CCCH-type containing 12Aa</fullName>
    </submittedName>
</protein>
<name>A0A3Q1FU19_9TELE</name>
<dbReference type="STRING" id="80966.ENSAPOP00000020738"/>
<accession>A0A3Q1FU19</accession>
<dbReference type="CDD" id="cd18729">
    <property type="entry name" value="PIN_Zc3h12-like"/>
    <property type="match status" value="1"/>
</dbReference>
<evidence type="ECO:0000256" key="6">
    <source>
        <dbReference type="ARBA" id="ARBA00022771"/>
    </source>
</evidence>
<evidence type="ECO:0000256" key="5">
    <source>
        <dbReference type="ARBA" id="ARBA00022759"/>
    </source>
</evidence>
<evidence type="ECO:0000256" key="7">
    <source>
        <dbReference type="ARBA" id="ARBA00022801"/>
    </source>
</evidence>
<dbReference type="GO" id="GO:0016787">
    <property type="term" value="F:hydrolase activity"/>
    <property type="evidence" value="ECO:0007669"/>
    <property type="project" value="UniProtKB-KW"/>
</dbReference>
<keyword evidence="4 10" id="KW-0479">Metal-binding</keyword>
<dbReference type="GO" id="GO:0008270">
    <property type="term" value="F:zinc ion binding"/>
    <property type="evidence" value="ECO:0007669"/>
    <property type="project" value="UniProtKB-KW"/>
</dbReference>
<dbReference type="FunCoup" id="A0A3Q1FU19">
    <property type="interactions" value="959"/>
</dbReference>
<dbReference type="InterPro" id="IPR051101">
    <property type="entry name" value="ZC3H12/N4BP1_RNase_Reg"/>
</dbReference>
<reference evidence="13" key="2">
    <citation type="submission" date="2025-09" db="UniProtKB">
        <authorList>
            <consortium name="Ensembl"/>
        </authorList>
    </citation>
    <scope>IDENTIFICATION</scope>
</reference>
<evidence type="ECO:0000256" key="4">
    <source>
        <dbReference type="ARBA" id="ARBA00022723"/>
    </source>
</evidence>
<reference evidence="13" key="1">
    <citation type="submission" date="2025-08" db="UniProtKB">
        <authorList>
            <consortium name="Ensembl"/>
        </authorList>
    </citation>
    <scope>IDENTIFICATION</scope>
</reference>
<dbReference type="FunFam" id="3.40.50.11980:FF:000001">
    <property type="entry name" value="ZC3H12A isoform 1"/>
    <property type="match status" value="1"/>
</dbReference>
<comment type="cofactor">
    <cofactor evidence="1">
        <name>Mg(2+)</name>
        <dbReference type="ChEBI" id="CHEBI:18420"/>
    </cofactor>
</comment>
<evidence type="ECO:0000256" key="1">
    <source>
        <dbReference type="ARBA" id="ARBA00001946"/>
    </source>
</evidence>
<dbReference type="GO" id="GO:0003729">
    <property type="term" value="F:mRNA binding"/>
    <property type="evidence" value="ECO:0007669"/>
    <property type="project" value="TreeGrafter"/>
</dbReference>
<dbReference type="AlphaFoldDB" id="A0A3Q1FU19"/>
<feature type="region of interest" description="Disordered" evidence="11">
    <location>
        <begin position="66"/>
        <end position="88"/>
    </location>
</feature>
<organism evidence="13 14">
    <name type="scientific">Acanthochromis polyacanthus</name>
    <name type="common">spiny chromis</name>
    <dbReference type="NCBI Taxonomy" id="80966"/>
    <lineage>
        <taxon>Eukaryota</taxon>
        <taxon>Metazoa</taxon>
        <taxon>Chordata</taxon>
        <taxon>Craniata</taxon>
        <taxon>Vertebrata</taxon>
        <taxon>Euteleostomi</taxon>
        <taxon>Actinopterygii</taxon>
        <taxon>Neopterygii</taxon>
        <taxon>Teleostei</taxon>
        <taxon>Neoteleostei</taxon>
        <taxon>Acanthomorphata</taxon>
        <taxon>Ovalentaria</taxon>
        <taxon>Pomacentridae</taxon>
        <taxon>Acanthochromis</taxon>
    </lineage>
</organism>
<dbReference type="Pfam" id="PF18039">
    <property type="entry name" value="UBA_6"/>
    <property type="match status" value="1"/>
</dbReference>
<comment type="similarity">
    <text evidence="2">Belongs to the ZC3H12 family.</text>
</comment>
<dbReference type="Ensembl" id="ENSAPOT00000035399.1">
    <property type="protein sequence ID" value="ENSAPOP00000020738.1"/>
    <property type="gene ID" value="ENSAPOG00000024328.1"/>
</dbReference>
<dbReference type="Gene3D" id="3.40.50.11980">
    <property type="match status" value="1"/>
</dbReference>
<dbReference type="PANTHER" id="PTHR12876">
    <property type="entry name" value="N4BP1-RELATED"/>
    <property type="match status" value="1"/>
</dbReference>
<feature type="domain" description="C3H1-type" evidence="12">
    <location>
        <begin position="277"/>
        <end position="302"/>
    </location>
</feature>
<evidence type="ECO:0000256" key="10">
    <source>
        <dbReference type="PROSITE-ProRule" id="PRU00723"/>
    </source>
</evidence>
<dbReference type="InterPro" id="IPR040757">
    <property type="entry name" value="Regnase_1/ZC3H12_C"/>
</dbReference>
<feature type="compositionally biased region" description="Low complexity" evidence="11">
    <location>
        <begin position="435"/>
        <end position="452"/>
    </location>
</feature>
<evidence type="ECO:0000313" key="14">
    <source>
        <dbReference type="Proteomes" id="UP000257200"/>
    </source>
</evidence>
<keyword evidence="7" id="KW-0378">Hydrolase</keyword>
<feature type="region of interest" description="Disordered" evidence="11">
    <location>
        <begin position="435"/>
        <end position="493"/>
    </location>
</feature>
<dbReference type="PROSITE" id="PS50103">
    <property type="entry name" value="ZF_C3H1"/>
    <property type="match status" value="1"/>
</dbReference>
<evidence type="ECO:0000256" key="3">
    <source>
        <dbReference type="ARBA" id="ARBA00022722"/>
    </source>
</evidence>
<sequence>MDQALTRQSPASDLHEADSEELQLRVDFYRKLGYSSAEVKDALTKLGLNTDTNSVLGELVRSRTSTVPSVSNSDYDERSARQKDSLLPPSWTVGPCRITPQLAEGKNMDSELRPIVIDGSNVAMSHGNKEVFSCRGIQLAVNFFLDRGHSTITVFVPTWRREQPRADSPLTDQHILKELEKRKIVVFTPSRRVGGKRVVCYDDRFIVKLAHESNGVIVSNDTYRDLQRERPEWKKCIEERLLMYSFVNDKFMPPDDPLGRHGPSLDNFLRKKPLPVEQKRQLCPYDKKCTYGIKCKFYHPERANQSYLSLADELREKALISSSKEERNARYSPRQFQSDPGPAHNACFHPREFNTEFIRDQQFSSHSGPVNENKLLSWEDPRSSSNHMPCSVTGSQCQKEWPGLHLMTKHYYANVPPEYQDSGFSSFESQYSDNLHSLSSSHRSRSQHQSDLAGPKNAPEYLQKNNTSHSCRGCSHAVPSTAHQHHHGNMDPKGQLSYNTYHSHVFPPAVSHQHSVPNHYSGAPHLQQNYWSDSFQGLPQARSSSSLPSSIHPSHSHNSCCFYKSHQCHSWGQQQPASAAFDPQRLELRKKLQAIFYPNQVDAVMEIFPHVMDAEKLAAEILNMKAQRGIF</sequence>
<dbReference type="OrthoDB" id="392925at2759"/>
<dbReference type="GO" id="GO:0036464">
    <property type="term" value="C:cytoplasmic ribonucleoprotein granule"/>
    <property type="evidence" value="ECO:0007669"/>
    <property type="project" value="TreeGrafter"/>
</dbReference>
<dbReference type="InterPro" id="IPR021869">
    <property type="entry name" value="RNase_Zc3h12_NYN"/>
</dbReference>
<keyword evidence="14" id="KW-1185">Reference proteome</keyword>
<evidence type="ECO:0000259" key="12">
    <source>
        <dbReference type="PROSITE" id="PS50103"/>
    </source>
</evidence>
<dbReference type="Proteomes" id="UP000257200">
    <property type="component" value="Unplaced"/>
</dbReference>
<feature type="compositionally biased region" description="Basic and acidic residues" evidence="11">
    <location>
        <begin position="75"/>
        <end position="84"/>
    </location>
</feature>
<feature type="region of interest" description="Disordered" evidence="11">
    <location>
        <begin position="323"/>
        <end position="345"/>
    </location>
</feature>
<evidence type="ECO:0000256" key="11">
    <source>
        <dbReference type="SAM" id="MobiDB-lite"/>
    </source>
</evidence>
<keyword evidence="3" id="KW-0540">Nuclease</keyword>
<dbReference type="InterPro" id="IPR000571">
    <property type="entry name" value="Znf_CCCH"/>
</dbReference>
<dbReference type="GO" id="GO:0061158">
    <property type="term" value="P:3'-UTR-mediated mRNA destabilization"/>
    <property type="evidence" value="ECO:0007669"/>
    <property type="project" value="TreeGrafter"/>
</dbReference>
<feature type="region of interest" description="Disordered" evidence="11">
    <location>
        <begin position="363"/>
        <end position="392"/>
    </location>
</feature>
<keyword evidence="9" id="KW-0460">Magnesium</keyword>
<keyword evidence="8 10" id="KW-0862">Zinc</keyword>
<evidence type="ECO:0000256" key="9">
    <source>
        <dbReference type="ARBA" id="ARBA00022842"/>
    </source>
</evidence>
<dbReference type="Pfam" id="PF18561">
    <property type="entry name" value="Regnase_1_C"/>
    <property type="match status" value="1"/>
</dbReference>
<proteinExistence type="inferred from homology"/>
<evidence type="ECO:0000313" key="13">
    <source>
        <dbReference type="Ensembl" id="ENSAPOP00000020738.1"/>
    </source>
</evidence>